<dbReference type="PANTHER" id="PTHR45935:SF15">
    <property type="entry name" value="SCAN BOX DOMAIN-CONTAINING PROTEIN"/>
    <property type="match status" value="1"/>
</dbReference>
<accession>A0A803TAU6</accession>
<evidence type="ECO:0000259" key="3">
    <source>
        <dbReference type="PROSITE" id="PS50804"/>
    </source>
</evidence>
<dbReference type="CDD" id="cd07936">
    <property type="entry name" value="SCAN"/>
    <property type="match status" value="1"/>
</dbReference>
<dbReference type="Proteomes" id="UP000001646">
    <property type="component" value="Unplaced"/>
</dbReference>
<dbReference type="InterPro" id="IPR038269">
    <property type="entry name" value="SCAN_sf"/>
</dbReference>
<dbReference type="SMART" id="SM00431">
    <property type="entry name" value="SCAN"/>
    <property type="match status" value="1"/>
</dbReference>
<dbReference type="Pfam" id="PF02023">
    <property type="entry name" value="SCAN"/>
    <property type="match status" value="1"/>
</dbReference>
<gene>
    <name evidence="4" type="primary">LOC103280950</name>
</gene>
<dbReference type="GeneTree" id="ENSGT00940000154715"/>
<dbReference type="AlphaFoldDB" id="A0A803TAU6"/>
<dbReference type="OrthoDB" id="9015123at2759"/>
<feature type="compositionally biased region" description="Basic and acidic residues" evidence="2">
    <location>
        <begin position="26"/>
        <end position="36"/>
    </location>
</feature>
<dbReference type="InParanoid" id="A0A803TAU6"/>
<dbReference type="Ensembl" id="ENSACAT00000042204.1">
    <property type="protein sequence ID" value="ENSACAP00000032336.1"/>
    <property type="gene ID" value="ENSACAG00000042309.1"/>
</dbReference>
<proteinExistence type="predicted"/>
<reference evidence="4" key="2">
    <citation type="submission" date="2025-08" db="UniProtKB">
        <authorList>
            <consortium name="Ensembl"/>
        </authorList>
    </citation>
    <scope>IDENTIFICATION</scope>
</reference>
<organism evidence="4 5">
    <name type="scientific">Anolis carolinensis</name>
    <name type="common">Green anole</name>
    <name type="synonym">American chameleon</name>
    <dbReference type="NCBI Taxonomy" id="28377"/>
    <lineage>
        <taxon>Eukaryota</taxon>
        <taxon>Metazoa</taxon>
        <taxon>Chordata</taxon>
        <taxon>Craniata</taxon>
        <taxon>Vertebrata</taxon>
        <taxon>Euteleostomi</taxon>
        <taxon>Lepidosauria</taxon>
        <taxon>Squamata</taxon>
        <taxon>Bifurcata</taxon>
        <taxon>Unidentata</taxon>
        <taxon>Episquamata</taxon>
        <taxon>Toxicofera</taxon>
        <taxon>Iguania</taxon>
        <taxon>Dactyloidae</taxon>
        <taxon>Anolis</taxon>
    </lineage>
</organism>
<dbReference type="InterPro" id="IPR003309">
    <property type="entry name" value="SCAN_dom"/>
</dbReference>
<keyword evidence="5" id="KW-1185">Reference proteome</keyword>
<reference evidence="4" key="1">
    <citation type="submission" date="2009-12" db="EMBL/GenBank/DDBJ databases">
        <title>The Genome Sequence of Anolis carolinensis (Green Anole Lizard).</title>
        <authorList>
            <consortium name="The Genome Sequencing Platform"/>
            <person name="Di Palma F."/>
            <person name="Alfoldi J."/>
            <person name="Heiman D."/>
            <person name="Young S."/>
            <person name="Grabherr M."/>
            <person name="Johnson J."/>
            <person name="Lander E.S."/>
            <person name="Lindblad-Toh K."/>
        </authorList>
    </citation>
    <scope>NUCLEOTIDE SEQUENCE [LARGE SCALE GENOMIC DNA]</scope>
    <source>
        <strain evidence="4">JBL SC #1</strain>
    </source>
</reference>
<dbReference type="Gene3D" id="1.10.4020.10">
    <property type="entry name" value="DNA breaking-rejoining enzymes"/>
    <property type="match status" value="1"/>
</dbReference>
<dbReference type="GeneID" id="103280950"/>
<dbReference type="PANTHER" id="PTHR45935">
    <property type="entry name" value="PROTEIN ZBED8-RELATED"/>
    <property type="match status" value="1"/>
</dbReference>
<feature type="region of interest" description="Disordered" evidence="2">
    <location>
        <begin position="288"/>
        <end position="320"/>
    </location>
</feature>
<feature type="region of interest" description="Disordered" evidence="2">
    <location>
        <begin position="1"/>
        <end position="41"/>
    </location>
</feature>
<evidence type="ECO:0000313" key="4">
    <source>
        <dbReference type="Ensembl" id="ENSACAP00000032336.1"/>
    </source>
</evidence>
<reference evidence="4" key="3">
    <citation type="submission" date="2025-09" db="UniProtKB">
        <authorList>
            <consortium name="Ensembl"/>
        </authorList>
    </citation>
    <scope>IDENTIFICATION</scope>
</reference>
<evidence type="ECO:0000313" key="5">
    <source>
        <dbReference type="Proteomes" id="UP000001646"/>
    </source>
</evidence>
<dbReference type="PROSITE" id="PS50804">
    <property type="entry name" value="SCAN_BOX"/>
    <property type="match status" value="1"/>
</dbReference>
<sequence length="398" mass="44248">MATAANIAATSIGLPLLEQEAPEDPEGSKPGKEPKRTGRSLQCGTMKDLLGWAAPQQVKQEPGEMLPQGWDGSLQELLKATQAPHLGWGSPQLLLPTPWEENGKAFPFEGVADAWMWPRGEWTARPLIGEALPAALGSEVAIRGDPRKLKAEAPKPSPVVDGEAQRRRFRQFCYLEADGPREVCLRLRALCRQWLEPDRLSKEQILELVVLEQFLTILPSEIQSCVRERGVEDCAQAVALAEEFLQRQQENTQWEPQVPKGFQEALGNTAKAEQGPSDNGQWQLYREAKQDSDGEASSLAGDGWVSETEEEKPQLKCSEKQNHLRPLEKLLFCARSNWKPLKMNTKQRISVKAPLERKPARKLARNMGSNLPKMGPTWTRGKRCAWNVGRASAGAPTC</sequence>
<dbReference type="FunFam" id="1.10.4020.10:FF:000001">
    <property type="entry name" value="zinc finger protein 263 isoform X1"/>
    <property type="match status" value="1"/>
</dbReference>
<evidence type="ECO:0000256" key="2">
    <source>
        <dbReference type="SAM" id="MobiDB-lite"/>
    </source>
</evidence>
<keyword evidence="1" id="KW-0539">Nucleus</keyword>
<dbReference type="SUPFAM" id="SSF47353">
    <property type="entry name" value="Retrovirus capsid dimerization domain-like"/>
    <property type="match status" value="1"/>
</dbReference>
<dbReference type="InterPro" id="IPR050916">
    <property type="entry name" value="SCAN-C2H2_zinc_finger"/>
</dbReference>
<feature type="compositionally biased region" description="Basic and acidic residues" evidence="2">
    <location>
        <begin position="311"/>
        <end position="320"/>
    </location>
</feature>
<feature type="domain" description="SCAN box" evidence="3">
    <location>
        <begin position="166"/>
        <end position="248"/>
    </location>
</feature>
<dbReference type="KEGG" id="acs:103280950"/>
<name>A0A803TAU6_ANOCA</name>
<protein>
    <recommendedName>
        <fullName evidence="3">SCAN box domain-containing protein</fullName>
    </recommendedName>
</protein>
<evidence type="ECO:0000256" key="1">
    <source>
        <dbReference type="ARBA" id="ARBA00023242"/>
    </source>
</evidence>